<comment type="caution">
    <text evidence="1">The sequence shown here is derived from an EMBL/GenBank/DDBJ whole genome shotgun (WGS) entry which is preliminary data.</text>
</comment>
<evidence type="ECO:0000313" key="2">
    <source>
        <dbReference type="Proteomes" id="UP000244224"/>
    </source>
</evidence>
<dbReference type="Proteomes" id="UP000244224">
    <property type="component" value="Unassembled WGS sequence"/>
</dbReference>
<keyword evidence="2" id="KW-1185">Reference proteome</keyword>
<dbReference type="EMBL" id="QBKP01000002">
    <property type="protein sequence ID" value="PTX52322.1"/>
    <property type="molecule type" value="Genomic_DNA"/>
</dbReference>
<protein>
    <submittedName>
        <fullName evidence="1">Uncharacterized protein</fullName>
    </submittedName>
</protein>
<reference evidence="1 2" key="1">
    <citation type="submission" date="2018-04" db="EMBL/GenBank/DDBJ databases">
        <title>Genomic Encyclopedia of Archaeal and Bacterial Type Strains, Phase II (KMG-II): from individual species to whole genera.</title>
        <authorList>
            <person name="Goeker M."/>
        </authorList>
    </citation>
    <scope>NUCLEOTIDE SEQUENCE [LARGE SCALE GENOMIC DNA]</scope>
    <source>
        <strain evidence="1 2">DSM 21823</strain>
    </source>
</reference>
<name>A0A2T6B8G7_9RHOB</name>
<dbReference type="RefSeq" id="WP_158640469.1">
    <property type="nucleotide sequence ID" value="NZ_QBKP01000002.1"/>
</dbReference>
<dbReference type="AlphaFoldDB" id="A0A2T6B8G7"/>
<organism evidence="1 2">
    <name type="scientific">Gemmobacter caeni</name>
    <dbReference type="NCBI Taxonomy" id="589035"/>
    <lineage>
        <taxon>Bacteria</taxon>
        <taxon>Pseudomonadati</taxon>
        <taxon>Pseudomonadota</taxon>
        <taxon>Alphaproteobacteria</taxon>
        <taxon>Rhodobacterales</taxon>
        <taxon>Paracoccaceae</taxon>
        <taxon>Gemmobacter</taxon>
    </lineage>
</organism>
<evidence type="ECO:0000313" key="1">
    <source>
        <dbReference type="EMBL" id="PTX52322.1"/>
    </source>
</evidence>
<gene>
    <name evidence="1" type="ORF">C8N34_102101</name>
</gene>
<proteinExistence type="predicted"/>
<accession>A0A2T6B8G7</accession>
<sequence length="57" mass="6409">MATQTASTTDLPLWVPFRVRFVRALAYRRALRLLARSGVRGAEARLLAREIAARVRG</sequence>